<dbReference type="SUPFAM" id="SSF52540">
    <property type="entry name" value="P-loop containing nucleoside triphosphate hydrolases"/>
    <property type="match status" value="1"/>
</dbReference>
<accession>A0ABR0V6D0</accession>
<dbReference type="EMBL" id="JABTTQ020001615">
    <property type="protein sequence ID" value="KAK6129769.1"/>
    <property type="molecule type" value="Genomic_DNA"/>
</dbReference>
<evidence type="ECO:0000313" key="6">
    <source>
        <dbReference type="Proteomes" id="UP001318860"/>
    </source>
</evidence>
<evidence type="ECO:0000256" key="3">
    <source>
        <dbReference type="RuleBase" id="RU361155"/>
    </source>
</evidence>
<evidence type="ECO:0000259" key="4">
    <source>
        <dbReference type="Pfam" id="PF00685"/>
    </source>
</evidence>
<reference evidence="5 6" key="1">
    <citation type="journal article" date="2021" name="Comput. Struct. Biotechnol. J.">
        <title>De novo genome assembly of the potent medicinal plant Rehmannia glutinosa using nanopore technology.</title>
        <authorList>
            <person name="Ma L."/>
            <person name="Dong C."/>
            <person name="Song C."/>
            <person name="Wang X."/>
            <person name="Zheng X."/>
            <person name="Niu Y."/>
            <person name="Chen S."/>
            <person name="Feng W."/>
        </authorList>
    </citation>
    <scope>NUCLEOTIDE SEQUENCE [LARGE SCALE GENOMIC DNA]</scope>
    <source>
        <strain evidence="5">DH-2019</strain>
    </source>
</reference>
<dbReference type="Gene3D" id="3.40.50.300">
    <property type="entry name" value="P-loop containing nucleotide triphosphate hydrolases"/>
    <property type="match status" value="1"/>
</dbReference>
<comment type="caution">
    <text evidence="5">The sequence shown here is derived from an EMBL/GenBank/DDBJ whole genome shotgun (WGS) entry which is preliminary data.</text>
</comment>
<dbReference type="InterPro" id="IPR000863">
    <property type="entry name" value="Sulfotransferase_dom"/>
</dbReference>
<organism evidence="5 6">
    <name type="scientific">Rehmannia glutinosa</name>
    <name type="common">Chinese foxglove</name>
    <dbReference type="NCBI Taxonomy" id="99300"/>
    <lineage>
        <taxon>Eukaryota</taxon>
        <taxon>Viridiplantae</taxon>
        <taxon>Streptophyta</taxon>
        <taxon>Embryophyta</taxon>
        <taxon>Tracheophyta</taxon>
        <taxon>Spermatophyta</taxon>
        <taxon>Magnoliopsida</taxon>
        <taxon>eudicotyledons</taxon>
        <taxon>Gunneridae</taxon>
        <taxon>Pentapetalae</taxon>
        <taxon>asterids</taxon>
        <taxon>lamiids</taxon>
        <taxon>Lamiales</taxon>
        <taxon>Orobanchaceae</taxon>
        <taxon>Rehmannieae</taxon>
        <taxon>Rehmannia</taxon>
    </lineage>
</organism>
<keyword evidence="6" id="KW-1185">Reference proteome</keyword>
<comment type="similarity">
    <text evidence="1 3">Belongs to the sulfotransferase 1 family.</text>
</comment>
<dbReference type="InterPro" id="IPR027417">
    <property type="entry name" value="P-loop_NTPase"/>
</dbReference>
<dbReference type="Pfam" id="PF00685">
    <property type="entry name" value="Sulfotransfer_1"/>
    <property type="match status" value="1"/>
</dbReference>
<evidence type="ECO:0000256" key="2">
    <source>
        <dbReference type="ARBA" id="ARBA00022679"/>
    </source>
</evidence>
<evidence type="ECO:0000256" key="1">
    <source>
        <dbReference type="ARBA" id="ARBA00005771"/>
    </source>
</evidence>
<gene>
    <name evidence="5" type="ORF">DH2020_036476</name>
</gene>
<dbReference type="PANTHER" id="PTHR11783">
    <property type="entry name" value="SULFOTRANSFERASE SULT"/>
    <property type="match status" value="1"/>
</dbReference>
<feature type="domain" description="Sulfotransferase" evidence="4">
    <location>
        <begin position="57"/>
        <end position="277"/>
    </location>
</feature>
<protein>
    <recommendedName>
        <fullName evidence="3">Sulfotransferase</fullName>
        <ecNumber evidence="3">2.8.2.-</ecNumber>
    </recommendedName>
</protein>
<proteinExistence type="inferred from homology"/>
<evidence type="ECO:0000313" key="5">
    <source>
        <dbReference type="EMBL" id="KAK6129769.1"/>
    </source>
</evidence>
<sequence>MEKKGDNNSPKDEFQELLQTLEQQTNGTHLVKYDGFWSPLGILRPILSTQKYFKAKDSDVILASFPKSGTTWLKALTFSIANRNIYTTIDQNPLLISNPQEVVPCLEFRLYLDKENPNLQHFSDPRIFSTHIPFKSLPDSIRESECKIIYVCRNPLDQFISERHFVLENEKLQKGAVPLELDESFDMFCQGIQAFGPVWDHTLGYWNAHLKNPGRVLFLKYEDMKEDIAFCIKKIAEFLGYPFSVEEEKQGLVEQISKLYSCENLKKLGVNQTGYLSGVVNETRIKLLYVFLKKKKKNLLYVFLLYMILEFDS</sequence>
<keyword evidence="2 3" id="KW-0808">Transferase</keyword>
<dbReference type="Proteomes" id="UP001318860">
    <property type="component" value="Unassembled WGS sequence"/>
</dbReference>
<dbReference type="EC" id="2.8.2.-" evidence="3"/>
<name>A0ABR0V6D0_REHGL</name>